<dbReference type="InterPro" id="IPR031359">
    <property type="entry name" value="NACHT_N"/>
</dbReference>
<feature type="compositionally biased region" description="Polar residues" evidence="1">
    <location>
        <begin position="34"/>
        <end position="44"/>
    </location>
</feature>
<gene>
    <name evidence="4" type="ORF">K444DRAFT_629598</name>
</gene>
<evidence type="ECO:0000313" key="5">
    <source>
        <dbReference type="Proteomes" id="UP000235371"/>
    </source>
</evidence>
<protein>
    <recommendedName>
        <fullName evidence="3">NWD NACHT-NTPase N-terminal domain-containing protein</fullName>
    </recommendedName>
</protein>
<evidence type="ECO:0000313" key="4">
    <source>
        <dbReference type="EMBL" id="PMD60187.1"/>
    </source>
</evidence>
<evidence type="ECO:0000256" key="2">
    <source>
        <dbReference type="SAM" id="Phobius"/>
    </source>
</evidence>
<dbReference type="EMBL" id="KZ613791">
    <property type="protein sequence ID" value="PMD60187.1"/>
    <property type="molecule type" value="Genomic_DNA"/>
</dbReference>
<dbReference type="GeneID" id="36591157"/>
<organism evidence="4 5">
    <name type="scientific">Hyaloscypha bicolor E</name>
    <dbReference type="NCBI Taxonomy" id="1095630"/>
    <lineage>
        <taxon>Eukaryota</taxon>
        <taxon>Fungi</taxon>
        <taxon>Dikarya</taxon>
        <taxon>Ascomycota</taxon>
        <taxon>Pezizomycotina</taxon>
        <taxon>Leotiomycetes</taxon>
        <taxon>Helotiales</taxon>
        <taxon>Hyaloscyphaceae</taxon>
        <taxon>Hyaloscypha</taxon>
        <taxon>Hyaloscypha bicolor</taxon>
    </lineage>
</organism>
<evidence type="ECO:0000256" key="1">
    <source>
        <dbReference type="SAM" id="MobiDB-lite"/>
    </source>
</evidence>
<keyword evidence="2" id="KW-0812">Transmembrane</keyword>
<accession>A0A2J6TAY1</accession>
<proteinExistence type="predicted"/>
<dbReference type="Proteomes" id="UP000235371">
    <property type="component" value="Unassembled WGS sequence"/>
</dbReference>
<dbReference type="STRING" id="1095630.A0A2J6TAY1"/>
<dbReference type="Pfam" id="PF17100">
    <property type="entry name" value="NACHT_N"/>
    <property type="match status" value="1"/>
</dbReference>
<feature type="compositionally biased region" description="Low complexity" evidence="1">
    <location>
        <begin position="15"/>
        <end position="26"/>
    </location>
</feature>
<reference evidence="4 5" key="1">
    <citation type="submission" date="2016-04" db="EMBL/GenBank/DDBJ databases">
        <title>A degradative enzymes factory behind the ericoid mycorrhizal symbiosis.</title>
        <authorList>
            <consortium name="DOE Joint Genome Institute"/>
            <person name="Martino E."/>
            <person name="Morin E."/>
            <person name="Grelet G."/>
            <person name="Kuo A."/>
            <person name="Kohler A."/>
            <person name="Daghino S."/>
            <person name="Barry K."/>
            <person name="Choi C."/>
            <person name="Cichocki N."/>
            <person name="Clum A."/>
            <person name="Copeland A."/>
            <person name="Hainaut M."/>
            <person name="Haridas S."/>
            <person name="Labutti K."/>
            <person name="Lindquist E."/>
            <person name="Lipzen A."/>
            <person name="Khouja H.-R."/>
            <person name="Murat C."/>
            <person name="Ohm R."/>
            <person name="Olson A."/>
            <person name="Spatafora J."/>
            <person name="Veneault-Fourrey C."/>
            <person name="Henrissat B."/>
            <person name="Grigoriev I."/>
            <person name="Martin F."/>
            <person name="Perotto S."/>
        </authorList>
    </citation>
    <scope>NUCLEOTIDE SEQUENCE [LARGE SCALE GENOMIC DNA]</scope>
    <source>
        <strain evidence="4 5">E</strain>
    </source>
</reference>
<dbReference type="InParanoid" id="A0A2J6TAY1"/>
<sequence>MITTSKPASSPQQVTSARSPSPTASSNQPALHGTHTSPTLPEQSRTIAVPSLWDRAYEALRKEDRQLVDNYEKLLSRELEKTMQGIKDFVGTAVAVSLLASLAWAGVCVILLILTNPSAAEQANSDGFTYVTSRMRLYVMLEPLLLPKDQDQNVTIPKDLKA</sequence>
<feature type="compositionally biased region" description="Polar residues" evidence="1">
    <location>
        <begin position="1"/>
        <end position="14"/>
    </location>
</feature>
<feature type="transmembrane region" description="Helical" evidence="2">
    <location>
        <begin position="89"/>
        <end position="114"/>
    </location>
</feature>
<feature type="region of interest" description="Disordered" evidence="1">
    <location>
        <begin position="1"/>
        <end position="44"/>
    </location>
</feature>
<dbReference type="AlphaFoldDB" id="A0A2J6TAY1"/>
<keyword evidence="5" id="KW-1185">Reference proteome</keyword>
<dbReference type="OrthoDB" id="194358at2759"/>
<dbReference type="RefSeq" id="XP_024737091.1">
    <property type="nucleotide sequence ID" value="XM_024883080.1"/>
</dbReference>
<evidence type="ECO:0000259" key="3">
    <source>
        <dbReference type="Pfam" id="PF17100"/>
    </source>
</evidence>
<feature type="domain" description="NWD NACHT-NTPase N-terminal" evidence="3">
    <location>
        <begin position="81"/>
        <end position="154"/>
    </location>
</feature>
<keyword evidence="2" id="KW-1133">Transmembrane helix</keyword>
<name>A0A2J6TAY1_9HELO</name>
<keyword evidence="2" id="KW-0472">Membrane</keyword>